<sequence length="101" mass="11344">MITSFLHIEVAIALVIAFALGYLVRGTGHQKSHSPPHHSPEEIETALARVPETKWAEINQAIEDRHKLHAIKLLRDASGLGLRESKEAIEAHMQSRHRMRG</sequence>
<dbReference type="AlphaFoldDB" id="A0A062TQJ1"/>
<name>A0A062TQJ1_9PROT</name>
<reference evidence="1 2" key="1">
    <citation type="submission" date="2013-04" db="EMBL/GenBank/DDBJ databases">
        <title>Hyphomonas sp. T24B3 Genome Sequencing.</title>
        <authorList>
            <person name="Lai Q."/>
            <person name="Shao Z."/>
        </authorList>
    </citation>
    <scope>NUCLEOTIDE SEQUENCE [LARGE SCALE GENOMIC DNA]</scope>
    <source>
        <strain evidence="1 2">T24B3</strain>
    </source>
</reference>
<evidence type="ECO:0000313" key="1">
    <source>
        <dbReference type="EMBL" id="RAN33215.1"/>
    </source>
</evidence>
<dbReference type="EMBL" id="AWFB01000023">
    <property type="protein sequence ID" value="RAN33215.1"/>
    <property type="molecule type" value="Genomic_DNA"/>
</dbReference>
<protein>
    <recommendedName>
        <fullName evidence="3">Ribosomal protein L7/L12 C-terminal domain-containing protein</fullName>
    </recommendedName>
</protein>
<dbReference type="RefSeq" id="WP_034827607.1">
    <property type="nucleotide sequence ID" value="NZ_AWFB01000023.1"/>
</dbReference>
<accession>A0A062TQJ1</accession>
<dbReference type="OrthoDB" id="7620421at2"/>
<keyword evidence="2" id="KW-1185">Reference proteome</keyword>
<dbReference type="InterPro" id="IPR014719">
    <property type="entry name" value="Ribosomal_bL12_C/ClpS-like"/>
</dbReference>
<dbReference type="Proteomes" id="UP000249123">
    <property type="component" value="Unassembled WGS sequence"/>
</dbReference>
<evidence type="ECO:0000313" key="2">
    <source>
        <dbReference type="Proteomes" id="UP000249123"/>
    </source>
</evidence>
<gene>
    <name evidence="1" type="ORF">HY3_02375</name>
</gene>
<proteinExistence type="predicted"/>
<evidence type="ECO:0008006" key="3">
    <source>
        <dbReference type="Google" id="ProtNLM"/>
    </source>
</evidence>
<comment type="caution">
    <text evidence="1">The sequence shown here is derived from an EMBL/GenBank/DDBJ whole genome shotgun (WGS) entry which is preliminary data.</text>
</comment>
<dbReference type="STRING" id="1280941.HY2_03210"/>
<dbReference type="Gene3D" id="3.30.1390.10">
    <property type="match status" value="1"/>
</dbReference>
<organism evidence="1 2">
    <name type="scientific">Hyphomonas pacifica</name>
    <dbReference type="NCBI Taxonomy" id="1280941"/>
    <lineage>
        <taxon>Bacteria</taxon>
        <taxon>Pseudomonadati</taxon>
        <taxon>Pseudomonadota</taxon>
        <taxon>Alphaproteobacteria</taxon>
        <taxon>Hyphomonadales</taxon>
        <taxon>Hyphomonadaceae</taxon>
        <taxon>Hyphomonas</taxon>
    </lineage>
</organism>